<evidence type="ECO:0000256" key="1">
    <source>
        <dbReference type="ARBA" id="ARBA00004651"/>
    </source>
</evidence>
<dbReference type="InterPro" id="IPR025857">
    <property type="entry name" value="MacB_PCD"/>
</dbReference>
<dbReference type="GO" id="GO:0044874">
    <property type="term" value="P:lipoprotein localization to outer membrane"/>
    <property type="evidence" value="ECO:0007669"/>
    <property type="project" value="TreeGrafter"/>
</dbReference>
<proteinExistence type="predicted"/>
<evidence type="ECO:0000256" key="2">
    <source>
        <dbReference type="ARBA" id="ARBA00022475"/>
    </source>
</evidence>
<evidence type="ECO:0000313" key="9">
    <source>
        <dbReference type="EMBL" id="MPL92286.1"/>
    </source>
</evidence>
<gene>
    <name evidence="9" type="primary">lolC_3</name>
    <name evidence="9" type="ORF">SDC9_38384</name>
</gene>
<dbReference type="Pfam" id="PF02687">
    <property type="entry name" value="FtsX"/>
    <property type="match status" value="1"/>
</dbReference>
<feature type="domain" description="MacB-like periplasmic core" evidence="8">
    <location>
        <begin position="25"/>
        <end position="240"/>
    </location>
</feature>
<evidence type="ECO:0000259" key="8">
    <source>
        <dbReference type="Pfam" id="PF12704"/>
    </source>
</evidence>
<evidence type="ECO:0000256" key="6">
    <source>
        <dbReference type="SAM" id="Phobius"/>
    </source>
</evidence>
<comment type="caution">
    <text evidence="9">The sequence shown here is derived from an EMBL/GenBank/DDBJ whole genome shotgun (WGS) entry which is preliminary data.</text>
</comment>
<dbReference type="Pfam" id="PF12704">
    <property type="entry name" value="MacB_PCD"/>
    <property type="match status" value="1"/>
</dbReference>
<keyword evidence="2" id="KW-1003">Cell membrane</keyword>
<evidence type="ECO:0000256" key="3">
    <source>
        <dbReference type="ARBA" id="ARBA00022692"/>
    </source>
</evidence>
<name>A0A644VLS2_9ZZZZ</name>
<accession>A0A644VLS2</accession>
<dbReference type="InterPro" id="IPR051447">
    <property type="entry name" value="Lipoprotein-release_system"/>
</dbReference>
<sequence length="405" mass="45350">MNYEYFLAKRLIKRKGKNLSRPIIIIATLSITLGVAVMILSISILQGFKSEIKEKIVGFASHVQVLPYNLKLSESLDGISLSQKEKEGLLRIDNIKSISPFATKGGVIKTKTDFQGIMLKGVDKDYDTTFFHHYLTKGRFLNIKTNGGSEALVSKVVADKLNLSIGDKLRVFFYIDNNYRARAFNIVGIYETGLSDYDERFVICDISQVQGLNSWGKDTVEGYEILLKNFSLLEQTSQQIYYSLGENMTIQTIEEIEPNLFSWLSLLDSNVILILIIMMLVSIVTITSTLLIIIFEQTTTIGVLKSMGSTSKSIIKIFLYNATYIILRGLLFGNVLALGIAFVQAKFNIFTLPQESYFLTSVPIEISAIQIIMVNLVTIIICLAALLIPARSISKISPIKSIRFD</sequence>
<keyword evidence="4 6" id="KW-1133">Transmembrane helix</keyword>
<dbReference type="InterPro" id="IPR003838">
    <property type="entry name" value="ABC3_permease_C"/>
</dbReference>
<feature type="transmembrane region" description="Helical" evidence="6">
    <location>
        <begin position="271"/>
        <end position="296"/>
    </location>
</feature>
<feature type="transmembrane region" description="Helical" evidence="6">
    <location>
        <begin position="317"/>
        <end position="344"/>
    </location>
</feature>
<feature type="transmembrane region" description="Helical" evidence="6">
    <location>
        <begin position="364"/>
        <end position="388"/>
    </location>
</feature>
<dbReference type="EMBL" id="VSSQ01000353">
    <property type="protein sequence ID" value="MPL92286.1"/>
    <property type="molecule type" value="Genomic_DNA"/>
</dbReference>
<evidence type="ECO:0000259" key="7">
    <source>
        <dbReference type="Pfam" id="PF02687"/>
    </source>
</evidence>
<dbReference type="GO" id="GO:0098797">
    <property type="term" value="C:plasma membrane protein complex"/>
    <property type="evidence" value="ECO:0007669"/>
    <property type="project" value="TreeGrafter"/>
</dbReference>
<keyword evidence="3 6" id="KW-0812">Transmembrane</keyword>
<protein>
    <submittedName>
        <fullName evidence="9">Lipoprotein-releasing system transmembrane protein LolC</fullName>
    </submittedName>
</protein>
<feature type="domain" description="ABC3 transporter permease C-terminal" evidence="7">
    <location>
        <begin position="272"/>
        <end position="398"/>
    </location>
</feature>
<keyword evidence="9" id="KW-0449">Lipoprotein</keyword>
<dbReference type="AlphaFoldDB" id="A0A644VLS2"/>
<dbReference type="PANTHER" id="PTHR30489:SF0">
    <property type="entry name" value="LIPOPROTEIN-RELEASING SYSTEM TRANSMEMBRANE PROTEIN LOLE"/>
    <property type="match status" value="1"/>
</dbReference>
<reference evidence="9" key="1">
    <citation type="submission" date="2019-08" db="EMBL/GenBank/DDBJ databases">
        <authorList>
            <person name="Kucharzyk K."/>
            <person name="Murdoch R.W."/>
            <person name="Higgins S."/>
            <person name="Loffler F."/>
        </authorList>
    </citation>
    <scope>NUCLEOTIDE SEQUENCE</scope>
</reference>
<keyword evidence="5 6" id="KW-0472">Membrane</keyword>
<organism evidence="9">
    <name type="scientific">bioreactor metagenome</name>
    <dbReference type="NCBI Taxonomy" id="1076179"/>
    <lineage>
        <taxon>unclassified sequences</taxon>
        <taxon>metagenomes</taxon>
        <taxon>ecological metagenomes</taxon>
    </lineage>
</organism>
<evidence type="ECO:0000256" key="5">
    <source>
        <dbReference type="ARBA" id="ARBA00023136"/>
    </source>
</evidence>
<evidence type="ECO:0000256" key="4">
    <source>
        <dbReference type="ARBA" id="ARBA00022989"/>
    </source>
</evidence>
<feature type="transmembrane region" description="Helical" evidence="6">
    <location>
        <begin position="21"/>
        <end position="45"/>
    </location>
</feature>
<dbReference type="PANTHER" id="PTHR30489">
    <property type="entry name" value="LIPOPROTEIN-RELEASING SYSTEM TRANSMEMBRANE PROTEIN LOLE"/>
    <property type="match status" value="1"/>
</dbReference>
<comment type="subcellular location">
    <subcellularLocation>
        <location evidence="1">Cell membrane</location>
        <topology evidence="1">Multi-pass membrane protein</topology>
    </subcellularLocation>
</comment>